<accession>A0A3L9XYM1</accession>
<organism evidence="7 8">
    <name type="scientific">Rhodophyticola porphyridii</name>
    <dbReference type="NCBI Taxonomy" id="1852017"/>
    <lineage>
        <taxon>Bacteria</taxon>
        <taxon>Pseudomonadati</taxon>
        <taxon>Pseudomonadota</taxon>
        <taxon>Alphaproteobacteria</taxon>
        <taxon>Rhodobacterales</taxon>
        <taxon>Roseobacteraceae</taxon>
        <taxon>Rhodophyticola</taxon>
    </lineage>
</organism>
<dbReference type="InterPro" id="IPR001736">
    <property type="entry name" value="PLipase_D/transphosphatidylase"/>
</dbReference>
<proteinExistence type="predicted"/>
<comment type="caution">
    <text evidence="7">The sequence shown here is derived from an EMBL/GenBank/DDBJ whole genome shotgun (WGS) entry which is preliminary data.</text>
</comment>
<sequence>MADPVFGVTDAGAALVPDETYGDVARGMIGRARGCCLATLFIVDLDPAGDTDLRVDGLVQEMAAAAWRGVDARLIVGGSRVNGDILDMARLARARARSLGLPCRMVATTEQISNHSKVLVADGVTLLGSHNWSHGALTGQRQDSVAITSAAFAAYQLSRFAAQWATAGAEGFDVPD</sequence>
<dbReference type="Gene3D" id="3.30.870.10">
    <property type="entry name" value="Endonuclease Chain A"/>
    <property type="match status" value="1"/>
</dbReference>
<dbReference type="RefSeq" id="WP_121898445.1">
    <property type="nucleotide sequence ID" value="NZ_RCNT01000006.1"/>
</dbReference>
<dbReference type="PROSITE" id="PS50035">
    <property type="entry name" value="PLD"/>
    <property type="match status" value="1"/>
</dbReference>
<gene>
    <name evidence="7" type="ORF">D9R08_12775</name>
</gene>
<dbReference type="Pfam" id="PF13091">
    <property type="entry name" value="PLDc_2"/>
    <property type="match status" value="1"/>
</dbReference>
<name>A0A3L9XYM1_9RHOB</name>
<comment type="function">
    <text evidence="1">Could be a virulence factor.</text>
</comment>
<dbReference type="Proteomes" id="UP000281343">
    <property type="component" value="Unassembled WGS sequence"/>
</dbReference>
<evidence type="ECO:0000259" key="6">
    <source>
        <dbReference type="PROSITE" id="PS50035"/>
    </source>
</evidence>
<dbReference type="GO" id="GO:0005576">
    <property type="term" value="C:extracellular region"/>
    <property type="evidence" value="ECO:0007669"/>
    <property type="project" value="UniProtKB-SubCell"/>
</dbReference>
<evidence type="ECO:0000256" key="4">
    <source>
        <dbReference type="ARBA" id="ARBA00022525"/>
    </source>
</evidence>
<evidence type="ECO:0000256" key="3">
    <source>
        <dbReference type="ARBA" id="ARBA00018392"/>
    </source>
</evidence>
<evidence type="ECO:0000256" key="2">
    <source>
        <dbReference type="ARBA" id="ARBA00004613"/>
    </source>
</evidence>
<protein>
    <recommendedName>
        <fullName evidence="3">Phospholipase D</fullName>
    </recommendedName>
    <alternativeName>
        <fullName evidence="5">Choline phosphatase</fullName>
    </alternativeName>
</protein>
<evidence type="ECO:0000256" key="5">
    <source>
        <dbReference type="ARBA" id="ARBA00029594"/>
    </source>
</evidence>
<feature type="domain" description="PLD phosphodiesterase" evidence="6">
    <location>
        <begin position="110"/>
        <end position="136"/>
    </location>
</feature>
<evidence type="ECO:0000313" key="8">
    <source>
        <dbReference type="Proteomes" id="UP000281343"/>
    </source>
</evidence>
<dbReference type="SUPFAM" id="SSF56024">
    <property type="entry name" value="Phospholipase D/nuclease"/>
    <property type="match status" value="1"/>
</dbReference>
<dbReference type="GO" id="GO:0003824">
    <property type="term" value="F:catalytic activity"/>
    <property type="evidence" value="ECO:0007669"/>
    <property type="project" value="InterPro"/>
</dbReference>
<evidence type="ECO:0000313" key="7">
    <source>
        <dbReference type="EMBL" id="RMA41731.1"/>
    </source>
</evidence>
<comment type="subcellular location">
    <subcellularLocation>
        <location evidence="2">Secreted</location>
    </subcellularLocation>
</comment>
<dbReference type="EMBL" id="RCNT01000006">
    <property type="protein sequence ID" value="RMA41731.1"/>
    <property type="molecule type" value="Genomic_DNA"/>
</dbReference>
<dbReference type="AlphaFoldDB" id="A0A3L9XYM1"/>
<keyword evidence="4" id="KW-0964">Secreted</keyword>
<reference evidence="7 8" key="1">
    <citation type="submission" date="2018-10" db="EMBL/GenBank/DDBJ databases">
        <authorList>
            <person name="Jung H.S."/>
            <person name="Jeon C.O."/>
        </authorList>
    </citation>
    <scope>NUCLEOTIDE SEQUENCE [LARGE SCALE GENOMIC DNA]</scope>
    <source>
        <strain evidence="7 8">MA-7-27</strain>
    </source>
</reference>
<dbReference type="InterPro" id="IPR025202">
    <property type="entry name" value="PLD-like_dom"/>
</dbReference>
<evidence type="ECO:0000256" key="1">
    <source>
        <dbReference type="ARBA" id="ARBA00003145"/>
    </source>
</evidence>
<keyword evidence="8" id="KW-1185">Reference proteome</keyword>
<dbReference type="OrthoDB" id="9789376at2"/>
<dbReference type="GO" id="GO:0006793">
    <property type="term" value="P:phosphorus metabolic process"/>
    <property type="evidence" value="ECO:0007669"/>
    <property type="project" value="UniProtKB-ARBA"/>
</dbReference>